<feature type="transmembrane region" description="Helical" evidence="6">
    <location>
        <begin position="436"/>
        <end position="454"/>
    </location>
</feature>
<feature type="transmembrane region" description="Helical" evidence="6">
    <location>
        <begin position="345"/>
        <end position="362"/>
    </location>
</feature>
<dbReference type="InterPro" id="IPR020476">
    <property type="entry name" value="Nudix_hydrolase"/>
</dbReference>
<dbReference type="Proteomes" id="UP000838672">
    <property type="component" value="Unassembled WGS sequence"/>
</dbReference>
<dbReference type="CDD" id="cd02883">
    <property type="entry name" value="NUDIX_Hydrolase"/>
    <property type="match status" value="1"/>
</dbReference>
<feature type="transmembrane region" description="Helical" evidence="6">
    <location>
        <begin position="460"/>
        <end position="486"/>
    </location>
</feature>
<evidence type="ECO:0000256" key="1">
    <source>
        <dbReference type="ARBA" id="ARBA00001946"/>
    </source>
</evidence>
<evidence type="ECO:0000256" key="7">
    <source>
        <dbReference type="SAM" id="SignalP"/>
    </source>
</evidence>
<dbReference type="PRINTS" id="PR00502">
    <property type="entry name" value="NUDIXFAMILY"/>
</dbReference>
<dbReference type="PANTHER" id="PTHR14969:SF13">
    <property type="entry name" value="AT30094P"/>
    <property type="match status" value="1"/>
</dbReference>
<feature type="chain" id="PRO_5046374777" description="undecaprenyl-diphosphate phosphatase" evidence="7">
    <location>
        <begin position="26"/>
        <end position="493"/>
    </location>
</feature>
<keyword evidence="6" id="KW-1133">Transmembrane helix</keyword>
<evidence type="ECO:0000256" key="6">
    <source>
        <dbReference type="SAM" id="Phobius"/>
    </source>
</evidence>
<feature type="transmembrane region" description="Helical" evidence="6">
    <location>
        <begin position="289"/>
        <end position="308"/>
    </location>
</feature>
<evidence type="ECO:0000256" key="5">
    <source>
        <dbReference type="ARBA" id="ARBA00047594"/>
    </source>
</evidence>
<feature type="transmembrane region" description="Helical" evidence="6">
    <location>
        <begin position="320"/>
        <end position="339"/>
    </location>
</feature>
<reference evidence="9" key="1">
    <citation type="submission" date="2021-11" db="EMBL/GenBank/DDBJ databases">
        <authorList>
            <person name="Rodrigo-Torres L."/>
            <person name="Arahal R. D."/>
            <person name="Lucena T."/>
        </authorList>
    </citation>
    <scope>NUCLEOTIDE SEQUENCE</scope>
    <source>
        <strain evidence="9">CECT 7929</strain>
    </source>
</reference>
<feature type="transmembrane region" description="Helical" evidence="6">
    <location>
        <begin position="374"/>
        <end position="393"/>
    </location>
</feature>
<dbReference type="SUPFAM" id="SSF55811">
    <property type="entry name" value="Nudix"/>
    <property type="match status" value="1"/>
</dbReference>
<feature type="transmembrane region" description="Helical" evidence="6">
    <location>
        <begin position="215"/>
        <end position="240"/>
    </location>
</feature>
<dbReference type="Gene3D" id="3.90.79.10">
    <property type="entry name" value="Nucleoside Triphosphate Pyrophosphohydrolase"/>
    <property type="match status" value="1"/>
</dbReference>
<comment type="caution">
    <text evidence="9">The sequence shown here is derived from an EMBL/GenBank/DDBJ whole genome shotgun (WGS) entry which is preliminary data.</text>
</comment>
<dbReference type="PROSITE" id="PS00893">
    <property type="entry name" value="NUDIX_BOX"/>
    <property type="match status" value="1"/>
</dbReference>
<organism evidence="9 10">
    <name type="scientific">Vibrio stylophorae</name>
    <dbReference type="NCBI Taxonomy" id="659351"/>
    <lineage>
        <taxon>Bacteria</taxon>
        <taxon>Pseudomonadati</taxon>
        <taxon>Pseudomonadota</taxon>
        <taxon>Gammaproteobacteria</taxon>
        <taxon>Vibrionales</taxon>
        <taxon>Vibrionaceae</taxon>
        <taxon>Vibrio</taxon>
    </lineage>
</organism>
<accession>A0ABM8ZT80</accession>
<keyword evidence="3" id="KW-0378">Hydrolase</keyword>
<proteinExistence type="predicted"/>
<evidence type="ECO:0000259" key="8">
    <source>
        <dbReference type="PROSITE" id="PS51462"/>
    </source>
</evidence>
<keyword evidence="10" id="KW-1185">Reference proteome</keyword>
<comment type="catalytic activity">
    <reaction evidence="5">
        <text>di-trans,octa-cis-undecaprenyl diphosphate + H2O = di-trans,octa-cis-undecaprenyl phosphate + phosphate + H(+)</text>
        <dbReference type="Rhea" id="RHEA:28094"/>
        <dbReference type="ChEBI" id="CHEBI:15377"/>
        <dbReference type="ChEBI" id="CHEBI:15378"/>
        <dbReference type="ChEBI" id="CHEBI:43474"/>
        <dbReference type="ChEBI" id="CHEBI:58405"/>
        <dbReference type="ChEBI" id="CHEBI:60392"/>
        <dbReference type="EC" id="3.6.1.27"/>
    </reaction>
</comment>
<gene>
    <name evidence="9" type="ORF">VST7929_01236</name>
</gene>
<evidence type="ECO:0000256" key="2">
    <source>
        <dbReference type="ARBA" id="ARBA00012374"/>
    </source>
</evidence>
<feature type="transmembrane region" description="Helical" evidence="6">
    <location>
        <begin position="247"/>
        <end position="269"/>
    </location>
</feature>
<evidence type="ECO:0000313" key="10">
    <source>
        <dbReference type="Proteomes" id="UP000838672"/>
    </source>
</evidence>
<evidence type="ECO:0000256" key="3">
    <source>
        <dbReference type="ARBA" id="ARBA00022801"/>
    </source>
</evidence>
<evidence type="ECO:0000256" key="4">
    <source>
        <dbReference type="ARBA" id="ARBA00032707"/>
    </source>
</evidence>
<dbReference type="EC" id="3.6.1.27" evidence="2"/>
<protein>
    <recommendedName>
        <fullName evidence="2">undecaprenyl-diphosphate phosphatase</fullName>
        <ecNumber evidence="2">3.6.1.27</ecNumber>
    </recommendedName>
    <alternativeName>
        <fullName evidence="4">Undecaprenyl pyrophosphate phosphatase</fullName>
    </alternativeName>
</protein>
<dbReference type="CDD" id="cd01610">
    <property type="entry name" value="PAP2_like"/>
    <property type="match status" value="1"/>
</dbReference>
<dbReference type="Pfam" id="PF00293">
    <property type="entry name" value="NUDIX"/>
    <property type="match status" value="1"/>
</dbReference>
<feature type="signal peptide" evidence="7">
    <location>
        <begin position="1"/>
        <end position="25"/>
    </location>
</feature>
<dbReference type="SUPFAM" id="SSF48317">
    <property type="entry name" value="Acid phosphatase/Vanadium-dependent haloperoxidase"/>
    <property type="match status" value="1"/>
</dbReference>
<dbReference type="InterPro" id="IPR020084">
    <property type="entry name" value="NUDIX_hydrolase_CS"/>
</dbReference>
<dbReference type="PROSITE" id="PS51462">
    <property type="entry name" value="NUDIX"/>
    <property type="match status" value="1"/>
</dbReference>
<dbReference type="Pfam" id="PF01569">
    <property type="entry name" value="PAP2"/>
    <property type="match status" value="1"/>
</dbReference>
<keyword evidence="6" id="KW-0472">Membrane</keyword>
<feature type="domain" description="Nudix hydrolase" evidence="8">
    <location>
        <begin position="34"/>
        <end position="197"/>
    </location>
</feature>
<dbReference type="InterPro" id="IPR015797">
    <property type="entry name" value="NUDIX_hydrolase-like_dom_sf"/>
</dbReference>
<comment type="cofactor">
    <cofactor evidence="1">
        <name>Mg(2+)</name>
        <dbReference type="ChEBI" id="CHEBI:18420"/>
    </cofactor>
</comment>
<dbReference type="InterPro" id="IPR000086">
    <property type="entry name" value="NUDIX_hydrolase_dom"/>
</dbReference>
<name>A0ABM8ZT80_9VIBR</name>
<dbReference type="SMART" id="SM00014">
    <property type="entry name" value="acidPPc"/>
    <property type="match status" value="1"/>
</dbReference>
<dbReference type="EMBL" id="CAKLDI010000001">
    <property type="protein sequence ID" value="CAH0533370.1"/>
    <property type="molecule type" value="Genomic_DNA"/>
</dbReference>
<keyword evidence="6" id="KW-0812">Transmembrane</keyword>
<sequence>MSGIFTRWLGVLLSVLWLPSAVVQASEPGAQSASLPPESAVCVIRHEQQVLMTLDKFTGRYALPGGGIEAGETAQQAAVREVYEETGAVVRVVQPLAVINQTNMVYSCVTERPLPVAAHADPRGEHIVAAWFAPHFDKEIKAVYLLNPELQATKDFRFKRHIAQLSKWRDQTPESAITVYTDLSANASALHRLELPLIAGLQNSVASLPDILSRLVSGVLLAANLFGEGALVACLIPLVFGLWGRQAGLTFIFYVMGAAVLIAVAKQLIAWPRPFIYWPDLQQMNASGFGMPSGHTYLSAILWGLAYFALRDGLKVKISWMVPVLMVILTATARVWLGVHFISDVVFGALFGGVTIWHWRRLIDRKRLDLQEQLNLPMFWLVISVMLLAGAIFTQNPTLVYAFASAWSIALALSYIRRKNWQLNRAVSAKYRWLTVASIGFVLLVVWSLLKVYVMTQTGALAIVMGYTVALWILTFLVFVMTAGWAHHSQQQA</sequence>
<keyword evidence="7" id="KW-0732">Signal</keyword>
<dbReference type="InterPro" id="IPR000326">
    <property type="entry name" value="PAP2/HPO"/>
</dbReference>
<dbReference type="RefSeq" id="WP_237465783.1">
    <property type="nucleotide sequence ID" value="NZ_CAKLDI010000001.1"/>
</dbReference>
<evidence type="ECO:0000313" key="9">
    <source>
        <dbReference type="EMBL" id="CAH0533370.1"/>
    </source>
</evidence>
<dbReference type="Gene3D" id="1.20.144.10">
    <property type="entry name" value="Phosphatidic acid phosphatase type 2/haloperoxidase"/>
    <property type="match status" value="1"/>
</dbReference>
<feature type="transmembrane region" description="Helical" evidence="6">
    <location>
        <begin position="399"/>
        <end position="416"/>
    </location>
</feature>
<dbReference type="InterPro" id="IPR036938">
    <property type="entry name" value="PAP2/HPO_sf"/>
</dbReference>
<dbReference type="PANTHER" id="PTHR14969">
    <property type="entry name" value="SPHINGOSINE-1-PHOSPHATE PHOSPHOHYDROLASE"/>
    <property type="match status" value="1"/>
</dbReference>